<feature type="transmembrane region" description="Helical" evidence="6">
    <location>
        <begin position="121"/>
        <end position="140"/>
    </location>
</feature>
<dbReference type="PROSITE" id="PS50255">
    <property type="entry name" value="CYTOCHROME_B5_2"/>
    <property type="match status" value="1"/>
</dbReference>
<dbReference type="InterPro" id="IPR005804">
    <property type="entry name" value="FA_desaturase_dom"/>
</dbReference>
<dbReference type="InterPro" id="IPR036400">
    <property type="entry name" value="Cyt_B5-like_heme/steroid_sf"/>
</dbReference>
<evidence type="ECO:0000256" key="3">
    <source>
        <dbReference type="ARBA" id="ARBA00012019"/>
    </source>
</evidence>
<dbReference type="GO" id="GO:0042759">
    <property type="term" value="P:long-chain fatty acid biosynthetic process"/>
    <property type="evidence" value="ECO:0007669"/>
    <property type="project" value="UniProtKB-ARBA"/>
</dbReference>
<dbReference type="InterPro" id="IPR001199">
    <property type="entry name" value="Cyt_B5-like_heme/steroid-bd"/>
</dbReference>
<keyword evidence="9" id="KW-1185">Reference proteome</keyword>
<feature type="transmembrane region" description="Helical" evidence="6">
    <location>
        <begin position="257"/>
        <end position="278"/>
    </location>
</feature>
<dbReference type="Pfam" id="PF00173">
    <property type="entry name" value="Cyt-b5"/>
    <property type="match status" value="1"/>
</dbReference>
<dbReference type="SUPFAM" id="SSF55856">
    <property type="entry name" value="Cytochrome b5-like heme/steroid binding domain"/>
    <property type="match status" value="1"/>
</dbReference>
<evidence type="ECO:0000259" key="7">
    <source>
        <dbReference type="PROSITE" id="PS50255"/>
    </source>
</evidence>
<feature type="transmembrane region" description="Helical" evidence="6">
    <location>
        <begin position="89"/>
        <end position="109"/>
    </location>
</feature>
<dbReference type="GO" id="GO:0006665">
    <property type="term" value="P:sphingolipid metabolic process"/>
    <property type="evidence" value="ECO:0007669"/>
    <property type="project" value="UniProtKB-KW"/>
</dbReference>
<keyword evidence="6" id="KW-1133">Transmembrane helix</keyword>
<gene>
    <name evidence="8" type="ORF">BGW36DRAFT_308195</name>
</gene>
<sequence length="415" mass="48201">VYDLTEFQKIHPGGISRLRMSAGRDVTVLLETTHDHSVLEVLRRYRVGSLRVAEHPIFNQPNEFALTLRRRVKEHFKTTGQDPKYSPDILIRCLVPIFGIGGCYYLLYWNSTVRLSTIKTLITMVVWSWSYFAFTTYWVHDASHASLTHNPRVWDAMGTVYNFVMGFSDIVWFHRHVLGHHPYTNVQGVDPDISVEPFSITRFLPSQKWSPIYSIQHIYAPILYSLLTHFSKLQDILACLRQSTDMIPINPLSRSQLFVFWAGKVFFFTYRCLLPIIFSPSSTARVISTFLFSEIMLSWIAAFVFESNHVVGDVLWVQPPKEGNFTIDWVQMQIETAQDYGHGSWITTFLTGSLNYQVVHHVFPQINQKYYPEIADIVRSTCREFGIKYRVRDSFFQALGDHLLLLKRMGLDKKP</sequence>
<dbReference type="PIRSF" id="PIRSF015921">
    <property type="entry name" value="FA_sphinglp_des"/>
    <property type="match status" value="1"/>
</dbReference>
<dbReference type="CDD" id="cd03506">
    <property type="entry name" value="Delta6-FADS-like"/>
    <property type="match status" value="1"/>
</dbReference>
<evidence type="ECO:0000256" key="6">
    <source>
        <dbReference type="SAM" id="Phobius"/>
    </source>
</evidence>
<protein>
    <recommendedName>
        <fullName evidence="4">Delta 8-(E)-sphingolipid desaturase</fullName>
        <ecNumber evidence="3">1.14.19.18</ecNumber>
    </recommendedName>
</protein>
<keyword evidence="6" id="KW-0812">Transmembrane</keyword>
<evidence type="ECO:0000256" key="5">
    <source>
        <dbReference type="ARBA" id="ARBA00022919"/>
    </source>
</evidence>
<keyword evidence="5" id="KW-0746">Sphingolipid metabolism</keyword>
<keyword evidence="5" id="KW-0443">Lipid metabolism</keyword>
<dbReference type="Gene3D" id="3.10.120.10">
    <property type="entry name" value="Cytochrome b5-like heme/steroid binding domain"/>
    <property type="match status" value="1"/>
</dbReference>
<dbReference type="PRINTS" id="PR00363">
    <property type="entry name" value="CYTOCHROMEB5"/>
</dbReference>
<evidence type="ECO:0000313" key="9">
    <source>
        <dbReference type="Proteomes" id="UP001201262"/>
    </source>
</evidence>
<dbReference type="GO" id="GO:0016020">
    <property type="term" value="C:membrane"/>
    <property type="evidence" value="ECO:0007669"/>
    <property type="project" value="TreeGrafter"/>
</dbReference>
<name>A0AAD4KDY2_9EURO</name>
<evidence type="ECO:0000256" key="2">
    <source>
        <dbReference type="ARBA" id="ARBA00004991"/>
    </source>
</evidence>
<dbReference type="GeneID" id="70242600"/>
<comment type="pathway">
    <text evidence="1">Lipid metabolism; sphingolipid metabolism.</text>
</comment>
<accession>A0AAD4KDY2</accession>
<dbReference type="AlphaFoldDB" id="A0AAD4KDY2"/>
<evidence type="ECO:0000256" key="4">
    <source>
        <dbReference type="ARBA" id="ARBA00016939"/>
    </source>
</evidence>
<dbReference type="RefSeq" id="XP_046065712.1">
    <property type="nucleotide sequence ID" value="XM_046212313.1"/>
</dbReference>
<dbReference type="GO" id="GO:0016717">
    <property type="term" value="F:oxidoreductase activity, acting on paired donors, with oxidation of a pair of donors resulting in the reduction of molecular oxygen to two molecules of water"/>
    <property type="evidence" value="ECO:0007669"/>
    <property type="project" value="TreeGrafter"/>
</dbReference>
<evidence type="ECO:0000313" key="8">
    <source>
        <dbReference type="EMBL" id="KAH8689358.1"/>
    </source>
</evidence>
<dbReference type="GO" id="GO:0006636">
    <property type="term" value="P:unsaturated fatty acid biosynthetic process"/>
    <property type="evidence" value="ECO:0007669"/>
    <property type="project" value="UniProtKB-ARBA"/>
</dbReference>
<dbReference type="PANTHER" id="PTHR19353:SF19">
    <property type="entry name" value="DELTA(5) FATTY ACID DESATURASE C-RELATED"/>
    <property type="match status" value="1"/>
</dbReference>
<organism evidence="8 9">
    <name type="scientific">Talaromyces proteolyticus</name>
    <dbReference type="NCBI Taxonomy" id="1131652"/>
    <lineage>
        <taxon>Eukaryota</taxon>
        <taxon>Fungi</taxon>
        <taxon>Dikarya</taxon>
        <taxon>Ascomycota</taxon>
        <taxon>Pezizomycotina</taxon>
        <taxon>Eurotiomycetes</taxon>
        <taxon>Eurotiomycetidae</taxon>
        <taxon>Eurotiales</taxon>
        <taxon>Trichocomaceae</taxon>
        <taxon>Talaromyces</taxon>
        <taxon>Talaromyces sect. Bacilispori</taxon>
    </lineage>
</organism>
<comment type="pathway">
    <text evidence="2">Sphingolipid metabolism.</text>
</comment>
<dbReference type="Proteomes" id="UP001201262">
    <property type="component" value="Unassembled WGS sequence"/>
</dbReference>
<reference evidence="8" key="1">
    <citation type="submission" date="2021-12" db="EMBL/GenBank/DDBJ databases">
        <title>Convergent genome expansion in fungi linked to evolution of root-endophyte symbiosis.</title>
        <authorList>
            <consortium name="DOE Joint Genome Institute"/>
            <person name="Ke Y.-H."/>
            <person name="Bonito G."/>
            <person name="Liao H.-L."/>
            <person name="Looney B."/>
            <person name="Rojas-Flechas A."/>
            <person name="Nash J."/>
            <person name="Hameed K."/>
            <person name="Schadt C."/>
            <person name="Martin F."/>
            <person name="Crous P.W."/>
            <person name="Miettinen O."/>
            <person name="Magnuson J.K."/>
            <person name="Labbe J."/>
            <person name="Jacobson D."/>
            <person name="Doktycz M.J."/>
            <person name="Veneault-Fourrey C."/>
            <person name="Kuo A."/>
            <person name="Mondo S."/>
            <person name="Calhoun S."/>
            <person name="Riley R."/>
            <person name="Ohm R."/>
            <person name="LaButti K."/>
            <person name="Andreopoulos B."/>
            <person name="Pangilinan J."/>
            <person name="Nolan M."/>
            <person name="Tritt A."/>
            <person name="Clum A."/>
            <person name="Lipzen A."/>
            <person name="Daum C."/>
            <person name="Barry K."/>
            <person name="Grigoriev I.V."/>
            <person name="Vilgalys R."/>
        </authorList>
    </citation>
    <scope>NUCLEOTIDE SEQUENCE</scope>
    <source>
        <strain evidence="8">PMI_201</strain>
    </source>
</reference>
<dbReference type="EMBL" id="JAJTJA010000015">
    <property type="protein sequence ID" value="KAH8689358.1"/>
    <property type="molecule type" value="Genomic_DNA"/>
</dbReference>
<comment type="caution">
    <text evidence="8">The sequence shown here is derived from an EMBL/GenBank/DDBJ whole genome shotgun (WGS) entry which is preliminary data.</text>
</comment>
<evidence type="ECO:0000256" key="1">
    <source>
        <dbReference type="ARBA" id="ARBA00004760"/>
    </source>
</evidence>
<keyword evidence="6" id="KW-0472">Membrane</keyword>
<proteinExistence type="predicted"/>
<dbReference type="InterPro" id="IPR012171">
    <property type="entry name" value="Fatty_acid_desaturase"/>
</dbReference>
<dbReference type="PANTHER" id="PTHR19353">
    <property type="entry name" value="FATTY ACID DESATURASE 2"/>
    <property type="match status" value="1"/>
</dbReference>
<feature type="transmembrane region" description="Helical" evidence="6">
    <location>
        <begin position="152"/>
        <end position="173"/>
    </location>
</feature>
<dbReference type="EC" id="1.14.19.18" evidence="3"/>
<feature type="non-terminal residue" evidence="8">
    <location>
        <position position="415"/>
    </location>
</feature>
<feature type="transmembrane region" description="Helical" evidence="6">
    <location>
        <begin position="284"/>
        <end position="305"/>
    </location>
</feature>
<feature type="domain" description="Cytochrome b5 heme-binding" evidence="7">
    <location>
        <begin position="1"/>
        <end position="51"/>
    </location>
</feature>
<dbReference type="Pfam" id="PF00487">
    <property type="entry name" value="FA_desaturase"/>
    <property type="match status" value="1"/>
</dbReference>